<evidence type="ECO:0000313" key="2">
    <source>
        <dbReference type="EMBL" id="QQK81096.1"/>
    </source>
</evidence>
<dbReference type="RefSeq" id="WP_200085528.1">
    <property type="nucleotide sequence ID" value="NZ_CP054706.1"/>
</dbReference>
<proteinExistence type="predicted"/>
<accession>A0A7T6ZCY0</accession>
<feature type="domain" description="Transposase IS110-like N-terminal" evidence="1">
    <location>
        <begin position="21"/>
        <end position="145"/>
    </location>
</feature>
<gene>
    <name evidence="2" type="ORF">HUG20_15125</name>
</gene>
<dbReference type="AlphaFoldDB" id="A0A7T6ZCY0"/>
<dbReference type="EMBL" id="CP054706">
    <property type="protein sequence ID" value="QQK81096.1"/>
    <property type="molecule type" value="Genomic_DNA"/>
</dbReference>
<dbReference type="PANTHER" id="PTHR33055">
    <property type="entry name" value="TRANSPOSASE FOR INSERTION SEQUENCE ELEMENT IS1111A"/>
    <property type="match status" value="1"/>
</dbReference>
<dbReference type="InterPro" id="IPR047650">
    <property type="entry name" value="Transpos_IS110"/>
</dbReference>
<evidence type="ECO:0000259" key="1">
    <source>
        <dbReference type="Pfam" id="PF01548"/>
    </source>
</evidence>
<dbReference type="InterPro" id="IPR002525">
    <property type="entry name" value="Transp_IS110-like_N"/>
</dbReference>
<dbReference type="GO" id="GO:0004803">
    <property type="term" value="F:transposase activity"/>
    <property type="evidence" value="ECO:0007669"/>
    <property type="project" value="InterPro"/>
</dbReference>
<dbReference type="Proteomes" id="UP000595349">
    <property type="component" value="Chromosome"/>
</dbReference>
<dbReference type="KEGG" id="scib:HUG20_15125"/>
<organism evidence="2 3">
    <name type="scientific">Salicibibacter cibi</name>
    <dbReference type="NCBI Taxonomy" id="2743001"/>
    <lineage>
        <taxon>Bacteria</taxon>
        <taxon>Bacillati</taxon>
        <taxon>Bacillota</taxon>
        <taxon>Bacilli</taxon>
        <taxon>Bacillales</taxon>
        <taxon>Bacillaceae</taxon>
        <taxon>Salicibibacter</taxon>
    </lineage>
</organism>
<dbReference type="GO" id="GO:0006313">
    <property type="term" value="P:DNA transposition"/>
    <property type="evidence" value="ECO:0007669"/>
    <property type="project" value="InterPro"/>
</dbReference>
<dbReference type="Pfam" id="PF01548">
    <property type="entry name" value="DEDD_Tnp_IS110"/>
    <property type="match status" value="1"/>
</dbReference>
<sequence>MNDTQNEKLAQITPETLIIDVDIAKNKYVARAIDDRGFEFGKRVAFSNDRDGFEKFLRWVEDHQANHQKTHMVVGMEPTGHYWFSLADYLDSCGHQLVLVNPMHVKRLKEIDDHSPSKNDTKDAMVIAKQVKDGRYSPPTFLPQAIAGMTHRGSMESAHAATHRIRPCPKAT</sequence>
<reference evidence="2 3" key="1">
    <citation type="submission" date="2020-06" db="EMBL/GenBank/DDBJ databases">
        <title>Genomic analysis of Salicibibacter sp. NKC21-4.</title>
        <authorList>
            <person name="Oh Y.J."/>
        </authorList>
    </citation>
    <scope>NUCLEOTIDE SEQUENCE [LARGE SCALE GENOMIC DNA]</scope>
    <source>
        <strain evidence="2 3">NKC21-4</strain>
    </source>
</reference>
<dbReference type="PANTHER" id="PTHR33055:SF13">
    <property type="entry name" value="TRANSPOSASE"/>
    <property type="match status" value="1"/>
</dbReference>
<evidence type="ECO:0000313" key="3">
    <source>
        <dbReference type="Proteomes" id="UP000595349"/>
    </source>
</evidence>
<keyword evidence="3" id="KW-1185">Reference proteome</keyword>
<dbReference type="GO" id="GO:0003677">
    <property type="term" value="F:DNA binding"/>
    <property type="evidence" value="ECO:0007669"/>
    <property type="project" value="InterPro"/>
</dbReference>
<name>A0A7T6ZCY0_9BACI</name>
<protein>
    <submittedName>
        <fullName evidence="2">Transposase</fullName>
    </submittedName>
</protein>